<dbReference type="RefSeq" id="WP_042542546.1">
    <property type="nucleotide sequence ID" value="NZ_JXSQ01000001.1"/>
</dbReference>
<keyword evidence="2" id="KW-1185">Reference proteome</keyword>
<proteinExistence type="predicted"/>
<evidence type="ECO:0008006" key="3">
    <source>
        <dbReference type="Google" id="ProtNLM"/>
    </source>
</evidence>
<evidence type="ECO:0000313" key="1">
    <source>
        <dbReference type="EMBL" id="KIP53796.1"/>
    </source>
</evidence>
<dbReference type="EMBL" id="JXSQ01000001">
    <property type="protein sequence ID" value="KIP53796.1"/>
    <property type="molecule type" value="Genomic_DNA"/>
</dbReference>
<name>A0A0D0I240_9MICO</name>
<accession>A0A0D0I240</accession>
<dbReference type="Proteomes" id="UP000032120">
    <property type="component" value="Unassembled WGS sequence"/>
</dbReference>
<dbReference type="AlphaFoldDB" id="A0A0D0I240"/>
<evidence type="ECO:0000313" key="2">
    <source>
        <dbReference type="Proteomes" id="UP000032120"/>
    </source>
</evidence>
<dbReference type="OrthoDB" id="4807798at2"/>
<gene>
    <name evidence="1" type="ORF">SD72_00995</name>
</gene>
<sequence length="111" mass="11756">MGNPATIAERHSHYLDIHQAIALGYGTMATIRRRIASGELPRVKIIRDGKRRNVFDPADLDRVLGARPEPVGPAAAEAALDAAVDEVVAKAPRLSAAQLARLGSILDGGAR</sequence>
<reference evidence="1 2" key="1">
    <citation type="submission" date="2015-01" db="EMBL/GenBank/DDBJ databases">
        <title>Draft genome sequence of Leucobacter komagatae strain VKM ST2845.</title>
        <authorList>
            <person name="Karlyshev A.V."/>
            <person name="Kudryashova E.B."/>
        </authorList>
    </citation>
    <scope>NUCLEOTIDE SEQUENCE [LARGE SCALE GENOMIC DNA]</scope>
    <source>
        <strain evidence="1 2">VKM ST2845</strain>
    </source>
</reference>
<organism evidence="1 2">
    <name type="scientific">Leucobacter komagatae</name>
    <dbReference type="NCBI Taxonomy" id="55969"/>
    <lineage>
        <taxon>Bacteria</taxon>
        <taxon>Bacillati</taxon>
        <taxon>Actinomycetota</taxon>
        <taxon>Actinomycetes</taxon>
        <taxon>Micrococcales</taxon>
        <taxon>Microbacteriaceae</taxon>
        <taxon>Leucobacter</taxon>
    </lineage>
</organism>
<comment type="caution">
    <text evidence="1">The sequence shown here is derived from an EMBL/GenBank/DDBJ whole genome shotgun (WGS) entry which is preliminary data.</text>
</comment>
<protein>
    <recommendedName>
        <fullName evidence="3">Helix-turn-helix domain-containing protein</fullName>
    </recommendedName>
</protein>